<dbReference type="Proteomes" id="UP000003155">
    <property type="component" value="Unassembled WGS sequence"/>
</dbReference>
<name>F0H3K2_9BACT</name>
<protein>
    <submittedName>
        <fullName evidence="1">Uncharacterized protein</fullName>
    </submittedName>
</protein>
<dbReference type="AlphaFoldDB" id="F0H3K2"/>
<organism evidence="1 2">
    <name type="scientific">Prevotella denticola CRIS 18C-A</name>
    <dbReference type="NCBI Taxonomy" id="944557"/>
    <lineage>
        <taxon>Bacteria</taxon>
        <taxon>Pseudomonadati</taxon>
        <taxon>Bacteroidota</taxon>
        <taxon>Bacteroidia</taxon>
        <taxon>Bacteroidales</taxon>
        <taxon>Prevotellaceae</taxon>
        <taxon>Prevotella</taxon>
    </lineage>
</organism>
<gene>
    <name evidence="1" type="ORF">HMPREF9303_0480</name>
</gene>
<comment type="caution">
    <text evidence="1">The sequence shown here is derived from an EMBL/GenBank/DDBJ whole genome shotgun (WGS) entry which is preliminary data.</text>
</comment>
<evidence type="ECO:0000313" key="1">
    <source>
        <dbReference type="EMBL" id="EGC87618.1"/>
    </source>
</evidence>
<sequence length="54" mass="6235">MILLQNSVDFQMGTWAARFEISLQQLFFVLPEGRKEGTQYPLANDTKSADYDYS</sequence>
<reference evidence="1 2" key="1">
    <citation type="submission" date="2011-02" db="EMBL/GenBank/DDBJ databases">
        <authorList>
            <person name="Durkin A.S."/>
            <person name="Madupu R."/>
            <person name="Torralba M."/>
            <person name="Gillis M."/>
            <person name="Methe B."/>
            <person name="Sutton G."/>
            <person name="Nelson K.E."/>
        </authorList>
    </citation>
    <scope>NUCLEOTIDE SEQUENCE [LARGE SCALE GENOMIC DNA]</scope>
    <source>
        <strain evidence="1 2">CRIS 18C-A</strain>
    </source>
</reference>
<evidence type="ECO:0000313" key="2">
    <source>
        <dbReference type="Proteomes" id="UP000003155"/>
    </source>
</evidence>
<dbReference type="EMBL" id="AEXO01000005">
    <property type="protein sequence ID" value="EGC87618.1"/>
    <property type="molecule type" value="Genomic_DNA"/>
</dbReference>
<accession>F0H3K2</accession>
<proteinExistence type="predicted"/>
<keyword evidence="2" id="KW-1185">Reference proteome</keyword>